<dbReference type="AlphaFoldDB" id="A0A5S9NPH9"/>
<organism evidence="2 3">
    <name type="scientific">BD1-7 clade bacterium</name>
    <dbReference type="NCBI Taxonomy" id="2029982"/>
    <lineage>
        <taxon>Bacteria</taxon>
        <taxon>Pseudomonadati</taxon>
        <taxon>Pseudomonadota</taxon>
        <taxon>Gammaproteobacteria</taxon>
        <taxon>Cellvibrionales</taxon>
        <taxon>Spongiibacteraceae</taxon>
        <taxon>BD1-7 clade</taxon>
    </lineage>
</organism>
<sequence length="140" mass="15504">MISILIGLAMGTSMIFWARTNPNAKLIFTLSLVSLPAIYIGFAAFLSQGVIVAEFLWGIPYLLAPALLFSKSRNLTLIALSALYVLHGVYDLYHHQLIIDAVVPHWYPHFCAALDMVVGVYLLLAATMNVDGQLTRVWQP</sequence>
<feature type="transmembrane region" description="Helical" evidence="1">
    <location>
        <begin position="36"/>
        <end position="63"/>
    </location>
</feature>
<accession>A0A5S9NPH9</accession>
<feature type="transmembrane region" description="Helical" evidence="1">
    <location>
        <begin position="105"/>
        <end position="126"/>
    </location>
</feature>
<dbReference type="EMBL" id="CACSIO010000002">
    <property type="protein sequence ID" value="CAA0092338.1"/>
    <property type="molecule type" value="Genomic_DNA"/>
</dbReference>
<reference evidence="2 3" key="1">
    <citation type="submission" date="2019-11" db="EMBL/GenBank/DDBJ databases">
        <authorList>
            <person name="Holert J."/>
        </authorList>
    </citation>
    <scope>NUCLEOTIDE SEQUENCE [LARGE SCALE GENOMIC DNA]</scope>
    <source>
        <strain evidence="2">SB11_3</strain>
    </source>
</reference>
<gene>
    <name evidence="2" type="ORF">OPDIPICF_03797</name>
</gene>
<evidence type="ECO:0000313" key="3">
    <source>
        <dbReference type="Proteomes" id="UP000441399"/>
    </source>
</evidence>
<proteinExistence type="predicted"/>
<keyword evidence="1" id="KW-0472">Membrane</keyword>
<keyword evidence="1" id="KW-0812">Transmembrane</keyword>
<keyword evidence="3" id="KW-1185">Reference proteome</keyword>
<keyword evidence="1" id="KW-1133">Transmembrane helix</keyword>
<dbReference type="OrthoDB" id="7580644at2"/>
<feature type="transmembrane region" description="Helical" evidence="1">
    <location>
        <begin position="75"/>
        <end position="93"/>
    </location>
</feature>
<protein>
    <submittedName>
        <fullName evidence="2">Uncharacterized protein</fullName>
    </submittedName>
</protein>
<dbReference type="Proteomes" id="UP000441399">
    <property type="component" value="Unassembled WGS sequence"/>
</dbReference>
<name>A0A5S9NPH9_9GAMM</name>
<evidence type="ECO:0000256" key="1">
    <source>
        <dbReference type="SAM" id="Phobius"/>
    </source>
</evidence>
<evidence type="ECO:0000313" key="2">
    <source>
        <dbReference type="EMBL" id="CAA0092338.1"/>
    </source>
</evidence>